<gene>
    <name evidence="1" type="ORF">SNE40_022034</name>
</gene>
<dbReference type="PANTHER" id="PTHR40743">
    <property type="entry name" value="NUCLEOTIDE-DIPHOSPHO-SUGAR TRANSFERASE CONTAINING PROTEIN"/>
    <property type="match status" value="1"/>
</dbReference>
<dbReference type="EMBL" id="JAZGQO010000018">
    <property type="protein sequence ID" value="KAK6168151.1"/>
    <property type="molecule type" value="Genomic_DNA"/>
</dbReference>
<dbReference type="Proteomes" id="UP001347796">
    <property type="component" value="Unassembled WGS sequence"/>
</dbReference>
<proteinExistence type="predicted"/>
<dbReference type="PANTHER" id="PTHR40743:SF1">
    <property type="entry name" value="POSSIBLE GLYCOSYLTRANSFERASE"/>
    <property type="match status" value="1"/>
</dbReference>
<accession>A0AAN8G5L1</accession>
<sequence length="245" mass="28437">MSFPVLTKDSIKTGSYSRATPKLIEERMSEFVTGLQRTLNHPCVYRVYFLYNELHVVDYVKTHIHVDLDKMSFHLVKNPRSHVGLFDFAYENLQGQIAIYTPADVYLGEGFELIKKDVLAANKLIYIMSRHSRQEKYCDMRRDITSTSCTDKKYFGSHDTYVFVPKGKFPKKVRDYLTVPSQDYGVENMSIWAFRTLGNFTVTNPCKVLKVYHLHCTGLRDAKRRRLNTEKDTGKAWPTDQLGIV</sequence>
<keyword evidence="2" id="KW-1185">Reference proteome</keyword>
<dbReference type="AlphaFoldDB" id="A0AAN8G5L1"/>
<reference evidence="1 2" key="1">
    <citation type="submission" date="2024-01" db="EMBL/GenBank/DDBJ databases">
        <title>The genome of the rayed Mediterranean limpet Patella caerulea (Linnaeus, 1758).</title>
        <authorList>
            <person name="Anh-Thu Weber A."/>
            <person name="Halstead-Nussloch G."/>
        </authorList>
    </citation>
    <scope>NUCLEOTIDE SEQUENCE [LARGE SCALE GENOMIC DNA]</scope>
    <source>
        <strain evidence="1">AATW-2023a</strain>
        <tissue evidence="1">Whole specimen</tissue>
    </source>
</reference>
<organism evidence="1 2">
    <name type="scientific">Patella caerulea</name>
    <name type="common">Rayed Mediterranean limpet</name>
    <dbReference type="NCBI Taxonomy" id="87958"/>
    <lineage>
        <taxon>Eukaryota</taxon>
        <taxon>Metazoa</taxon>
        <taxon>Spiralia</taxon>
        <taxon>Lophotrochozoa</taxon>
        <taxon>Mollusca</taxon>
        <taxon>Gastropoda</taxon>
        <taxon>Patellogastropoda</taxon>
        <taxon>Patelloidea</taxon>
        <taxon>Patellidae</taxon>
        <taxon>Patella</taxon>
    </lineage>
</organism>
<evidence type="ECO:0000313" key="2">
    <source>
        <dbReference type="Proteomes" id="UP001347796"/>
    </source>
</evidence>
<comment type="caution">
    <text evidence="1">The sequence shown here is derived from an EMBL/GenBank/DDBJ whole genome shotgun (WGS) entry which is preliminary data.</text>
</comment>
<name>A0AAN8G5L1_PATCE</name>
<protein>
    <submittedName>
        <fullName evidence="1">Uncharacterized protein</fullName>
    </submittedName>
</protein>
<evidence type="ECO:0000313" key="1">
    <source>
        <dbReference type="EMBL" id="KAK6168151.1"/>
    </source>
</evidence>